<reference evidence="4" key="1">
    <citation type="journal article" date="2019" name="Int. J. Syst. Evol. Microbiol.">
        <title>The Global Catalogue of Microorganisms (GCM) 10K type strain sequencing project: providing services to taxonomists for standard genome sequencing and annotation.</title>
        <authorList>
            <consortium name="The Broad Institute Genomics Platform"/>
            <consortium name="The Broad Institute Genome Sequencing Center for Infectious Disease"/>
            <person name="Wu L."/>
            <person name="Ma J."/>
        </authorList>
    </citation>
    <scope>NUCLEOTIDE SEQUENCE [LARGE SCALE GENOMIC DNA]</scope>
    <source>
        <strain evidence="4">JCM 18303</strain>
    </source>
</reference>
<comment type="caution">
    <text evidence="3">The sequence shown here is derived from an EMBL/GenBank/DDBJ whole genome shotgun (WGS) entry which is preliminary data.</text>
</comment>
<keyword evidence="4" id="KW-1185">Reference proteome</keyword>
<sequence length="122" mass="12913">MSDGAAIVGRVRVLPADITFDVREGETVFRAAIRHGLRWPTICGGDGECGVCHIVVEDGADVLVERSAAESARLALGVEAGEPSARLACRTQVQGSATVRRRGVRERTAERALHTRPGPPTG</sequence>
<accession>A0ABP9PSM6</accession>
<gene>
    <name evidence="3" type="ORF">GCM10023321_14790</name>
</gene>
<dbReference type="Gene3D" id="3.10.20.30">
    <property type="match status" value="1"/>
</dbReference>
<feature type="region of interest" description="Disordered" evidence="1">
    <location>
        <begin position="98"/>
        <end position="122"/>
    </location>
</feature>
<dbReference type="Pfam" id="PF00111">
    <property type="entry name" value="Fer2"/>
    <property type="match status" value="1"/>
</dbReference>
<feature type="domain" description="2Fe-2S ferredoxin-type" evidence="2">
    <location>
        <begin position="9"/>
        <end position="112"/>
    </location>
</feature>
<organism evidence="3 4">
    <name type="scientific">Pseudonocardia eucalypti</name>
    <dbReference type="NCBI Taxonomy" id="648755"/>
    <lineage>
        <taxon>Bacteria</taxon>
        <taxon>Bacillati</taxon>
        <taxon>Actinomycetota</taxon>
        <taxon>Actinomycetes</taxon>
        <taxon>Pseudonocardiales</taxon>
        <taxon>Pseudonocardiaceae</taxon>
        <taxon>Pseudonocardia</taxon>
    </lineage>
</organism>
<proteinExistence type="predicted"/>
<name>A0ABP9PSM6_9PSEU</name>
<dbReference type="SUPFAM" id="SSF54292">
    <property type="entry name" value="2Fe-2S ferredoxin-like"/>
    <property type="match status" value="1"/>
</dbReference>
<dbReference type="InterPro" id="IPR036010">
    <property type="entry name" value="2Fe-2S_ferredoxin-like_sf"/>
</dbReference>
<dbReference type="InterPro" id="IPR001041">
    <property type="entry name" value="2Fe-2S_ferredoxin-type"/>
</dbReference>
<evidence type="ECO:0000256" key="1">
    <source>
        <dbReference type="SAM" id="MobiDB-lite"/>
    </source>
</evidence>
<dbReference type="Proteomes" id="UP001428817">
    <property type="component" value="Unassembled WGS sequence"/>
</dbReference>
<evidence type="ECO:0000313" key="3">
    <source>
        <dbReference type="EMBL" id="GAA5150014.1"/>
    </source>
</evidence>
<evidence type="ECO:0000313" key="4">
    <source>
        <dbReference type="Proteomes" id="UP001428817"/>
    </source>
</evidence>
<protein>
    <recommendedName>
        <fullName evidence="2">2Fe-2S ferredoxin-type domain-containing protein</fullName>
    </recommendedName>
</protein>
<dbReference type="EMBL" id="BAABJP010000005">
    <property type="protein sequence ID" value="GAA5150014.1"/>
    <property type="molecule type" value="Genomic_DNA"/>
</dbReference>
<dbReference type="PROSITE" id="PS51085">
    <property type="entry name" value="2FE2S_FER_2"/>
    <property type="match status" value="1"/>
</dbReference>
<evidence type="ECO:0000259" key="2">
    <source>
        <dbReference type="PROSITE" id="PS51085"/>
    </source>
</evidence>
<dbReference type="CDD" id="cd00207">
    <property type="entry name" value="fer2"/>
    <property type="match status" value="1"/>
</dbReference>
<dbReference type="InterPro" id="IPR012675">
    <property type="entry name" value="Beta-grasp_dom_sf"/>
</dbReference>